<proteinExistence type="predicted"/>
<dbReference type="EMBL" id="JH712066">
    <property type="protein sequence ID" value="EFO26519.2"/>
    <property type="molecule type" value="Genomic_DNA"/>
</dbReference>
<dbReference type="AlphaFoldDB" id="A0A1S0U7I5"/>
<evidence type="ECO:0000313" key="1">
    <source>
        <dbReference type="EMBL" id="EFO26519.2"/>
    </source>
</evidence>
<dbReference type="GeneID" id="9939348"/>
<dbReference type="InParanoid" id="A0A1S0U7I5"/>
<reference evidence="1" key="1">
    <citation type="submission" date="2012-04" db="EMBL/GenBank/DDBJ databases">
        <title>The Genome Sequence of Loa loa.</title>
        <authorList>
            <consortium name="The Broad Institute Genome Sequencing Platform"/>
            <consortium name="Broad Institute Genome Sequencing Center for Infectious Disease"/>
            <person name="Nutman T.B."/>
            <person name="Fink D.L."/>
            <person name="Russ C."/>
            <person name="Young S."/>
            <person name="Zeng Q."/>
            <person name="Gargeya S."/>
            <person name="Alvarado L."/>
            <person name="Berlin A."/>
            <person name="Chapman S.B."/>
            <person name="Chen Z."/>
            <person name="Freedman E."/>
            <person name="Gellesch M."/>
            <person name="Goldberg J."/>
            <person name="Griggs A."/>
            <person name="Gujja S."/>
            <person name="Heilman E.R."/>
            <person name="Heiman D."/>
            <person name="Howarth C."/>
            <person name="Mehta T."/>
            <person name="Neiman D."/>
            <person name="Pearson M."/>
            <person name="Roberts A."/>
            <person name="Saif S."/>
            <person name="Shea T."/>
            <person name="Shenoy N."/>
            <person name="Sisk P."/>
            <person name="Stolte C."/>
            <person name="Sykes S."/>
            <person name="White J."/>
            <person name="Yandava C."/>
            <person name="Haas B."/>
            <person name="Henn M.R."/>
            <person name="Nusbaum C."/>
            <person name="Birren B."/>
        </authorList>
    </citation>
    <scope>NUCLEOTIDE SEQUENCE [LARGE SCALE GENOMIC DNA]</scope>
</reference>
<accession>A0A1S0U7I5</accession>
<sequence>MVSRETLLAANGGHRVLGSCEEKKERSLWRRDSARPIYQPPFSTSTPLPCSASV</sequence>
<dbReference type="CTD" id="9939348"/>
<organism evidence="1">
    <name type="scientific">Loa loa</name>
    <name type="common">Eye worm</name>
    <name type="synonym">Filaria loa</name>
    <dbReference type="NCBI Taxonomy" id="7209"/>
    <lineage>
        <taxon>Eukaryota</taxon>
        <taxon>Metazoa</taxon>
        <taxon>Ecdysozoa</taxon>
        <taxon>Nematoda</taxon>
        <taxon>Chromadorea</taxon>
        <taxon>Rhabditida</taxon>
        <taxon>Spirurina</taxon>
        <taxon>Spiruromorpha</taxon>
        <taxon>Filarioidea</taxon>
        <taxon>Onchocercidae</taxon>
        <taxon>Loa</taxon>
    </lineage>
</organism>
<feature type="non-terminal residue" evidence="1">
    <location>
        <position position="54"/>
    </location>
</feature>
<gene>
    <name evidence="1" type="ORF">LOAG_01963</name>
</gene>
<dbReference type="KEGG" id="loa:LOAG_01963"/>
<protein>
    <submittedName>
        <fullName evidence="1">Uncharacterized protein</fullName>
    </submittedName>
</protein>
<dbReference type="RefSeq" id="XP_003137549.2">
    <property type="nucleotide sequence ID" value="XM_003137501.2"/>
</dbReference>
<name>A0A1S0U7I5_LOALO</name>